<evidence type="ECO:0000259" key="2">
    <source>
        <dbReference type="PROSITE" id="PS51159"/>
    </source>
</evidence>
<protein>
    <recommendedName>
        <fullName evidence="2">CBM21 domain-containing protein</fullName>
    </recommendedName>
</protein>
<feature type="compositionally biased region" description="Acidic residues" evidence="1">
    <location>
        <begin position="500"/>
        <end position="510"/>
    </location>
</feature>
<dbReference type="AlphaFoldDB" id="A0AAV9X4Q7"/>
<feature type="compositionally biased region" description="Polar residues" evidence="1">
    <location>
        <begin position="473"/>
        <end position="487"/>
    </location>
</feature>
<gene>
    <name evidence="3" type="ORF">TWF694_002050</name>
</gene>
<feature type="compositionally biased region" description="Polar residues" evidence="1">
    <location>
        <begin position="976"/>
        <end position="987"/>
    </location>
</feature>
<evidence type="ECO:0000313" key="4">
    <source>
        <dbReference type="Proteomes" id="UP001365542"/>
    </source>
</evidence>
<evidence type="ECO:0000313" key="3">
    <source>
        <dbReference type="EMBL" id="KAK6535595.1"/>
    </source>
</evidence>
<reference evidence="3 4" key="1">
    <citation type="submission" date="2019-10" db="EMBL/GenBank/DDBJ databases">
        <authorList>
            <person name="Palmer J.M."/>
        </authorList>
    </citation>
    <scope>NUCLEOTIDE SEQUENCE [LARGE SCALE GENOMIC DNA]</scope>
    <source>
        <strain evidence="3 4">TWF694</strain>
    </source>
</reference>
<organism evidence="3 4">
    <name type="scientific">Orbilia ellipsospora</name>
    <dbReference type="NCBI Taxonomy" id="2528407"/>
    <lineage>
        <taxon>Eukaryota</taxon>
        <taxon>Fungi</taxon>
        <taxon>Dikarya</taxon>
        <taxon>Ascomycota</taxon>
        <taxon>Pezizomycotina</taxon>
        <taxon>Orbiliomycetes</taxon>
        <taxon>Orbiliales</taxon>
        <taxon>Orbiliaceae</taxon>
        <taxon>Orbilia</taxon>
    </lineage>
</organism>
<dbReference type="Proteomes" id="UP001365542">
    <property type="component" value="Unassembled WGS sequence"/>
</dbReference>
<keyword evidence="4" id="KW-1185">Reference proteome</keyword>
<feature type="region of interest" description="Disordered" evidence="1">
    <location>
        <begin position="933"/>
        <end position="954"/>
    </location>
</feature>
<accession>A0AAV9X4Q7</accession>
<feature type="region of interest" description="Disordered" evidence="1">
    <location>
        <begin position="969"/>
        <end position="991"/>
    </location>
</feature>
<evidence type="ECO:0000256" key="1">
    <source>
        <dbReference type="SAM" id="MobiDB-lite"/>
    </source>
</evidence>
<dbReference type="Pfam" id="PF03370">
    <property type="entry name" value="CBM_21"/>
    <property type="match status" value="1"/>
</dbReference>
<feature type="region of interest" description="Disordered" evidence="1">
    <location>
        <begin position="649"/>
        <end position="696"/>
    </location>
</feature>
<feature type="region of interest" description="Disordered" evidence="1">
    <location>
        <begin position="473"/>
        <end position="524"/>
    </location>
</feature>
<dbReference type="Gene3D" id="2.60.40.2440">
    <property type="entry name" value="Carbohydrate binding type-21 domain"/>
    <property type="match status" value="1"/>
</dbReference>
<dbReference type="InterPro" id="IPR005036">
    <property type="entry name" value="CBM21_dom"/>
</dbReference>
<dbReference type="EMBL" id="JAVHJO010000010">
    <property type="protein sequence ID" value="KAK6535595.1"/>
    <property type="molecule type" value="Genomic_DNA"/>
</dbReference>
<comment type="caution">
    <text evidence="3">The sequence shown here is derived from an EMBL/GenBank/DDBJ whole genome shotgun (WGS) entry which is preliminary data.</text>
</comment>
<feature type="domain" description="CBM21" evidence="2">
    <location>
        <begin position="712"/>
        <end position="825"/>
    </location>
</feature>
<feature type="region of interest" description="Disordered" evidence="1">
    <location>
        <begin position="558"/>
        <end position="582"/>
    </location>
</feature>
<name>A0AAV9X4Q7_9PEZI</name>
<dbReference type="PANTHER" id="PTHR35391">
    <property type="entry name" value="C2H2-TYPE DOMAIN-CONTAINING PROTEIN-RELATED"/>
    <property type="match status" value="1"/>
</dbReference>
<proteinExistence type="predicted"/>
<dbReference type="PANTHER" id="PTHR35391:SF7">
    <property type="entry name" value="C2H2-TYPE DOMAIN-CONTAINING PROTEIN"/>
    <property type="match status" value="1"/>
</dbReference>
<sequence length="1089" mass="124623">MAAATSDEADQRIYDLAEDCEHLFEESLLAFSRVSDKEYRVVLEHQQRFDRWAGFLGVFAVQQTSLDSRLRNTPDIRDLVIQLLGTLKRNLQHALNFGISKEAQPRLEDPDAGEQPDDIEQVPDISKSTQAALDGIKGSLDRLHRLGVAIRKASTSDLVSRVNAFAQKAAKTDDDYAFFERVVPLILKGLYPDIGDSFLYQLAQSVTYRRRRLLYQQKHQKKLQAQRRLRPARERRVELDPTRNHEIATETKSTFAPSEVLRARQISNILQSDAHTIGVSTVTHPSALDVQNFRLYNDEPATMEAVSGPPTVTSIAHNNPYPRAPQPEHGGKHVQCEWCSKELEVPEDETEWRLKWRSHFKEDLEPYVCISEECADELKYFASLRSWRKHMDEAHTINWTQDIHKLTVWYCDSDQHDYEEFQDANALRTHLLKKHVSTSTAKKMDAILRRNVLSISREPTICPLCNLDISAPEGSSTTDTPSPNLQKAATKRAKFQVPNDDSDDSDEEDPVATTDGNIQTKIDSVPEEDLGTVYHVKLATHIAGHLKSLAFVSLRYSDDDSHSTQSRGGDLGEELSNQERPGDHYFELDSSLSFEDILPDDRVLVDENEWREKATRFKPSLKGPSTDGIPLTPRINSKAVHFDSHVEQVRHYRPTAPPRDSSPVSESDEEYPVSAEYPFPVSDESPFPSLDLSEDPPRSLEISLANFTERDNKRESGWEVRFGEIKLSQKKDALVGTVVTEIDLAPHIIVVRFTLDYWKTVSEILAEYARKVVTDDGFEYDEWNFRIKLSDISPLDSQHLFFCIRYRVGDREGWDNNSGMNYQVDFKGNYSKRTQSILPRSNRQGTTAQLRLLPKFDDEELSLPTIEFDQSFREKAVADGNVNSNSKETEALRPLTRSQSLPFFAPNRPAMPSRLNLANRYDFKASSSAAINSPKNASEYQARQAEQPMLKPHLSDSVNQETDYFVPSGTAIKPKASSSTQTSPNENTEMEELQRELLPFRPFKPRIKVIDYATGEEYFWDEYHHKIPFDFSKYFLVYVSPQLYSAEMTISILSMEFLEKEYYYNIVPRFESDGYVTFQRVHHAHINER</sequence>
<dbReference type="InterPro" id="IPR038175">
    <property type="entry name" value="CBM21_dom_sf"/>
</dbReference>
<dbReference type="PROSITE" id="PS51159">
    <property type="entry name" value="CBM21"/>
    <property type="match status" value="1"/>
</dbReference>